<evidence type="ECO:0000256" key="1">
    <source>
        <dbReference type="ARBA" id="ARBA00001971"/>
    </source>
</evidence>
<dbReference type="Pfam" id="PF00067">
    <property type="entry name" value="p450"/>
    <property type="match status" value="1"/>
</dbReference>
<evidence type="ECO:0000256" key="10">
    <source>
        <dbReference type="SAM" id="Phobius"/>
    </source>
</evidence>
<proteinExistence type="inferred from homology"/>
<sequence>MNYQDSLGGGSYPSLFALCLSSVLAYVVFTCIYRLYFHPLASFPGPFWARLTVFPSWWHTRTGDRHIWMYSLQEKYGPEFRYRPDSVVLNTPAAFKKIFGPKGNVKKSDYYSVWPRNIKSINTWSSTTISLHARKRRVLNYAFSDAALRDAEVFLHSNLDRWLELIGQQASKDGEWTKPINMCDWMNWLVFDILGDLCFGKNFNMKEPESDLRHIPEVMAYYLEVIHPIAFSPFAGWWVWLKPRGLDWLLSVASPPTVVKWQEFVTKCLENRSREEQELERNPKPEGEVRKDFFHWLFKAVDPETGKRGYDLDELYAECELLTIAGSDTTSIVLSAAFFYLMKNSEIQDKIADEIRSTFANYSDIKSGSEIMSCKYLTAFLQEAMRMTPPLAAEPSREVLPGGTSVDNHFFPAGLHVSTGMYCLSYNENVYPEPFKFRPERWIVDESGKEGSSAESVALAESGFCAFSFGTRGCIGKNLAWLEMRLVLAKTLWMYEVQGVENDNLGGGDRKGPHGRQLEDQYQIWDMFVANRKGPMLRMRKR</sequence>
<evidence type="ECO:0000256" key="6">
    <source>
        <dbReference type="ARBA" id="ARBA00023004"/>
    </source>
</evidence>
<keyword evidence="10" id="KW-0812">Transmembrane</keyword>
<evidence type="ECO:0000256" key="5">
    <source>
        <dbReference type="ARBA" id="ARBA00023002"/>
    </source>
</evidence>
<evidence type="ECO:0000256" key="3">
    <source>
        <dbReference type="ARBA" id="ARBA00022617"/>
    </source>
</evidence>
<dbReference type="PROSITE" id="PS00086">
    <property type="entry name" value="CYTOCHROME_P450"/>
    <property type="match status" value="1"/>
</dbReference>
<comment type="similarity">
    <text evidence="2 9">Belongs to the cytochrome P450 family.</text>
</comment>
<keyword evidence="10" id="KW-0472">Membrane</keyword>
<dbReference type="InterPro" id="IPR002401">
    <property type="entry name" value="Cyt_P450_E_grp-I"/>
</dbReference>
<dbReference type="Gene3D" id="1.10.630.10">
    <property type="entry name" value="Cytochrome P450"/>
    <property type="match status" value="1"/>
</dbReference>
<dbReference type="GO" id="GO:0004497">
    <property type="term" value="F:monooxygenase activity"/>
    <property type="evidence" value="ECO:0007669"/>
    <property type="project" value="UniProtKB-KW"/>
</dbReference>
<evidence type="ECO:0000313" key="12">
    <source>
        <dbReference type="Proteomes" id="UP000016935"/>
    </source>
</evidence>
<protein>
    <submittedName>
        <fullName evidence="11">Uncharacterized protein</fullName>
    </submittedName>
</protein>
<feature type="binding site" description="axial binding residue" evidence="8">
    <location>
        <position position="474"/>
    </location>
    <ligand>
        <name>heme</name>
        <dbReference type="ChEBI" id="CHEBI:30413"/>
    </ligand>
    <ligandPart>
        <name>Fe</name>
        <dbReference type="ChEBI" id="CHEBI:18248"/>
    </ligandPart>
</feature>
<dbReference type="InterPro" id="IPR050121">
    <property type="entry name" value="Cytochrome_P450_monoxygenase"/>
</dbReference>
<dbReference type="InterPro" id="IPR001128">
    <property type="entry name" value="Cyt_P450"/>
</dbReference>
<keyword evidence="6 8" id="KW-0408">Iron</keyword>
<accession>R0JYK4</accession>
<dbReference type="SUPFAM" id="SSF48264">
    <property type="entry name" value="Cytochrome P450"/>
    <property type="match status" value="1"/>
</dbReference>
<dbReference type="STRING" id="671987.R0JYK4"/>
<keyword evidence="10" id="KW-1133">Transmembrane helix</keyword>
<keyword evidence="7 9" id="KW-0503">Monooxygenase</keyword>
<evidence type="ECO:0000313" key="11">
    <source>
        <dbReference type="EMBL" id="EOA82549.1"/>
    </source>
</evidence>
<keyword evidence="4 8" id="KW-0479">Metal-binding</keyword>
<evidence type="ECO:0000256" key="2">
    <source>
        <dbReference type="ARBA" id="ARBA00010617"/>
    </source>
</evidence>
<dbReference type="GO" id="GO:0005506">
    <property type="term" value="F:iron ion binding"/>
    <property type="evidence" value="ECO:0007669"/>
    <property type="project" value="InterPro"/>
</dbReference>
<reference evidence="11 12" key="1">
    <citation type="journal article" date="2012" name="PLoS Pathog.">
        <title>Diverse lifestyles and strategies of plant pathogenesis encoded in the genomes of eighteen Dothideomycetes fungi.</title>
        <authorList>
            <person name="Ohm R.A."/>
            <person name="Feau N."/>
            <person name="Henrissat B."/>
            <person name="Schoch C.L."/>
            <person name="Horwitz B.A."/>
            <person name="Barry K.W."/>
            <person name="Condon B.J."/>
            <person name="Copeland A.C."/>
            <person name="Dhillon B."/>
            <person name="Glaser F."/>
            <person name="Hesse C.N."/>
            <person name="Kosti I."/>
            <person name="LaButti K."/>
            <person name="Lindquist E.A."/>
            <person name="Lucas S."/>
            <person name="Salamov A.A."/>
            <person name="Bradshaw R.E."/>
            <person name="Ciuffetti L."/>
            <person name="Hamelin R.C."/>
            <person name="Kema G.H.J."/>
            <person name="Lawrence C."/>
            <person name="Scott J.A."/>
            <person name="Spatafora J.W."/>
            <person name="Turgeon B.G."/>
            <person name="de Wit P.J.G.M."/>
            <person name="Zhong S."/>
            <person name="Goodwin S.B."/>
            <person name="Grigoriev I.V."/>
        </authorList>
    </citation>
    <scope>NUCLEOTIDE SEQUENCE [LARGE SCALE GENOMIC DNA]</scope>
    <source>
        <strain evidence="12">28A</strain>
    </source>
</reference>
<name>R0JYK4_EXST2</name>
<dbReference type="CDD" id="cd11061">
    <property type="entry name" value="CYP67-like"/>
    <property type="match status" value="1"/>
</dbReference>
<evidence type="ECO:0000256" key="8">
    <source>
        <dbReference type="PIRSR" id="PIRSR602401-1"/>
    </source>
</evidence>
<keyword evidence="5 9" id="KW-0560">Oxidoreductase</keyword>
<keyword evidence="3 8" id="KW-0349">Heme</keyword>
<dbReference type="eggNOG" id="KOG0157">
    <property type="taxonomic scope" value="Eukaryota"/>
</dbReference>
<evidence type="ECO:0000256" key="7">
    <source>
        <dbReference type="ARBA" id="ARBA00023033"/>
    </source>
</evidence>
<dbReference type="EMBL" id="KB908844">
    <property type="protein sequence ID" value="EOA82549.1"/>
    <property type="molecule type" value="Genomic_DNA"/>
</dbReference>
<evidence type="ECO:0000256" key="4">
    <source>
        <dbReference type="ARBA" id="ARBA00022723"/>
    </source>
</evidence>
<gene>
    <name evidence="11" type="ORF">SETTUDRAFT_173314</name>
</gene>
<comment type="cofactor">
    <cofactor evidence="1 8">
        <name>heme</name>
        <dbReference type="ChEBI" id="CHEBI:30413"/>
    </cofactor>
</comment>
<dbReference type="RefSeq" id="XP_008029655.1">
    <property type="nucleotide sequence ID" value="XM_008031464.1"/>
</dbReference>
<reference evidence="11 12" key="2">
    <citation type="journal article" date="2013" name="PLoS Genet.">
        <title>Comparative genome structure, secondary metabolite, and effector coding capacity across Cochliobolus pathogens.</title>
        <authorList>
            <person name="Condon B.J."/>
            <person name="Leng Y."/>
            <person name="Wu D."/>
            <person name="Bushley K.E."/>
            <person name="Ohm R.A."/>
            <person name="Otillar R."/>
            <person name="Martin J."/>
            <person name="Schackwitz W."/>
            <person name="Grimwood J."/>
            <person name="MohdZainudin N."/>
            <person name="Xue C."/>
            <person name="Wang R."/>
            <person name="Manning V.A."/>
            <person name="Dhillon B."/>
            <person name="Tu Z.J."/>
            <person name="Steffenson B.J."/>
            <person name="Salamov A."/>
            <person name="Sun H."/>
            <person name="Lowry S."/>
            <person name="LaButti K."/>
            <person name="Han J."/>
            <person name="Copeland A."/>
            <person name="Lindquist E."/>
            <person name="Barry K."/>
            <person name="Schmutz J."/>
            <person name="Baker S.E."/>
            <person name="Ciuffetti L.M."/>
            <person name="Grigoriev I.V."/>
            <person name="Zhong S."/>
            <person name="Turgeon B.G."/>
        </authorList>
    </citation>
    <scope>NUCLEOTIDE SEQUENCE [LARGE SCALE GENOMIC DNA]</scope>
    <source>
        <strain evidence="12">28A</strain>
    </source>
</reference>
<dbReference type="InterPro" id="IPR017972">
    <property type="entry name" value="Cyt_P450_CS"/>
</dbReference>
<feature type="transmembrane region" description="Helical" evidence="10">
    <location>
        <begin position="12"/>
        <end position="36"/>
    </location>
</feature>
<dbReference type="PANTHER" id="PTHR24305">
    <property type="entry name" value="CYTOCHROME P450"/>
    <property type="match status" value="1"/>
</dbReference>
<dbReference type="Proteomes" id="UP000016935">
    <property type="component" value="Unassembled WGS sequence"/>
</dbReference>
<dbReference type="HOGENOM" id="CLU_001570_14_11_1"/>
<keyword evidence="12" id="KW-1185">Reference proteome</keyword>
<dbReference type="GO" id="GO:0020037">
    <property type="term" value="F:heme binding"/>
    <property type="evidence" value="ECO:0007669"/>
    <property type="project" value="InterPro"/>
</dbReference>
<dbReference type="PANTHER" id="PTHR24305:SF237">
    <property type="entry name" value="CYTOCHROME P450 MONOOXYGENASE ATNE-RELATED"/>
    <property type="match status" value="1"/>
</dbReference>
<dbReference type="OrthoDB" id="1470350at2759"/>
<dbReference type="AlphaFoldDB" id="R0JYK4"/>
<dbReference type="InterPro" id="IPR036396">
    <property type="entry name" value="Cyt_P450_sf"/>
</dbReference>
<dbReference type="PRINTS" id="PR00463">
    <property type="entry name" value="EP450I"/>
</dbReference>
<evidence type="ECO:0000256" key="9">
    <source>
        <dbReference type="RuleBase" id="RU000461"/>
    </source>
</evidence>
<dbReference type="GeneID" id="19401237"/>
<dbReference type="GO" id="GO:0016705">
    <property type="term" value="F:oxidoreductase activity, acting on paired donors, with incorporation or reduction of molecular oxygen"/>
    <property type="evidence" value="ECO:0007669"/>
    <property type="project" value="InterPro"/>
</dbReference>
<organism evidence="11 12">
    <name type="scientific">Exserohilum turcicum (strain 28A)</name>
    <name type="common">Northern leaf blight fungus</name>
    <name type="synonym">Setosphaeria turcica</name>
    <dbReference type="NCBI Taxonomy" id="671987"/>
    <lineage>
        <taxon>Eukaryota</taxon>
        <taxon>Fungi</taxon>
        <taxon>Dikarya</taxon>
        <taxon>Ascomycota</taxon>
        <taxon>Pezizomycotina</taxon>
        <taxon>Dothideomycetes</taxon>
        <taxon>Pleosporomycetidae</taxon>
        <taxon>Pleosporales</taxon>
        <taxon>Pleosporineae</taxon>
        <taxon>Pleosporaceae</taxon>
        <taxon>Exserohilum</taxon>
    </lineage>
</organism>
<dbReference type="PRINTS" id="PR00385">
    <property type="entry name" value="P450"/>
</dbReference>